<keyword evidence="1" id="KW-1003">Cell membrane</keyword>
<name>A0A9D1R5V3_9FIRM</name>
<evidence type="ECO:0000256" key="8">
    <source>
        <dbReference type="SAM" id="Phobius"/>
    </source>
</evidence>
<dbReference type="InterPro" id="IPR006741">
    <property type="entry name" value="AgrB"/>
</dbReference>
<sequence>MESIKRQIKEKYHLTSYQMSLIVFLAKTLGSELSKMLIMGILFRNQLPLYFTALFIMMLLRCSTGGLHFYTYPACLLGSTIYLGLCVVVLPQLLLPKYLQLLLLAGSLLICCRIGPVTSKYRPDPLPAASKRFRDFTCLTIFFYALFLCIMPQSSFTAAGFWVIILHSLQLSAAKIRKKGGRAK</sequence>
<dbReference type="Proteomes" id="UP000824265">
    <property type="component" value="Unassembled WGS sequence"/>
</dbReference>
<dbReference type="GO" id="GO:0008233">
    <property type="term" value="F:peptidase activity"/>
    <property type="evidence" value="ECO:0007669"/>
    <property type="project" value="UniProtKB-KW"/>
</dbReference>
<gene>
    <name evidence="9" type="ORF">H9742_07905</name>
</gene>
<dbReference type="GO" id="GO:0009372">
    <property type="term" value="P:quorum sensing"/>
    <property type="evidence" value="ECO:0007669"/>
    <property type="project" value="UniProtKB-KW"/>
</dbReference>
<keyword evidence="7 8" id="KW-0472">Membrane</keyword>
<dbReference type="GO" id="GO:0006508">
    <property type="term" value="P:proteolysis"/>
    <property type="evidence" value="ECO:0007669"/>
    <property type="project" value="UniProtKB-KW"/>
</dbReference>
<dbReference type="AlphaFoldDB" id="A0A9D1R5V3"/>
<dbReference type="EMBL" id="DXGH01000041">
    <property type="protein sequence ID" value="HIW81425.1"/>
    <property type="molecule type" value="Genomic_DNA"/>
</dbReference>
<keyword evidence="6 8" id="KW-1133">Transmembrane helix</keyword>
<evidence type="ECO:0000256" key="2">
    <source>
        <dbReference type="ARBA" id="ARBA00022654"/>
    </source>
</evidence>
<evidence type="ECO:0000256" key="1">
    <source>
        <dbReference type="ARBA" id="ARBA00022475"/>
    </source>
</evidence>
<evidence type="ECO:0000256" key="6">
    <source>
        <dbReference type="ARBA" id="ARBA00022989"/>
    </source>
</evidence>
<reference evidence="9" key="1">
    <citation type="journal article" date="2021" name="PeerJ">
        <title>Extensive microbial diversity within the chicken gut microbiome revealed by metagenomics and culture.</title>
        <authorList>
            <person name="Gilroy R."/>
            <person name="Ravi A."/>
            <person name="Getino M."/>
            <person name="Pursley I."/>
            <person name="Horton D.L."/>
            <person name="Alikhan N.F."/>
            <person name="Baker D."/>
            <person name="Gharbi K."/>
            <person name="Hall N."/>
            <person name="Watson M."/>
            <person name="Adriaenssens E.M."/>
            <person name="Foster-Nyarko E."/>
            <person name="Jarju S."/>
            <person name="Secka A."/>
            <person name="Antonio M."/>
            <person name="Oren A."/>
            <person name="Chaudhuri R.R."/>
            <person name="La Ragione R."/>
            <person name="Hildebrand F."/>
            <person name="Pallen M.J."/>
        </authorList>
    </citation>
    <scope>NUCLEOTIDE SEQUENCE</scope>
    <source>
        <strain evidence="9">CHK195-6426</strain>
    </source>
</reference>
<dbReference type="Pfam" id="PF04647">
    <property type="entry name" value="AgrB"/>
    <property type="match status" value="1"/>
</dbReference>
<evidence type="ECO:0000256" key="4">
    <source>
        <dbReference type="ARBA" id="ARBA00022692"/>
    </source>
</evidence>
<evidence type="ECO:0000256" key="3">
    <source>
        <dbReference type="ARBA" id="ARBA00022670"/>
    </source>
</evidence>
<organism evidence="9 10">
    <name type="scientific">Candidatus Acetatifactor stercoripullorum</name>
    <dbReference type="NCBI Taxonomy" id="2838414"/>
    <lineage>
        <taxon>Bacteria</taxon>
        <taxon>Bacillati</taxon>
        <taxon>Bacillota</taxon>
        <taxon>Clostridia</taxon>
        <taxon>Lachnospirales</taxon>
        <taxon>Lachnospiraceae</taxon>
        <taxon>Acetatifactor</taxon>
    </lineage>
</organism>
<keyword evidence="5" id="KW-0378">Hydrolase</keyword>
<dbReference type="GO" id="GO:0016020">
    <property type="term" value="C:membrane"/>
    <property type="evidence" value="ECO:0007669"/>
    <property type="project" value="InterPro"/>
</dbReference>
<reference evidence="9" key="2">
    <citation type="submission" date="2021-04" db="EMBL/GenBank/DDBJ databases">
        <authorList>
            <person name="Gilroy R."/>
        </authorList>
    </citation>
    <scope>NUCLEOTIDE SEQUENCE</scope>
    <source>
        <strain evidence="9">CHK195-6426</strain>
    </source>
</reference>
<evidence type="ECO:0000256" key="7">
    <source>
        <dbReference type="ARBA" id="ARBA00023136"/>
    </source>
</evidence>
<protein>
    <submittedName>
        <fullName evidence="9">Accessory gene regulator B family protein</fullName>
    </submittedName>
</protein>
<proteinExistence type="predicted"/>
<evidence type="ECO:0000313" key="9">
    <source>
        <dbReference type="EMBL" id="HIW81425.1"/>
    </source>
</evidence>
<feature type="transmembrane region" description="Helical" evidence="8">
    <location>
        <begin position="98"/>
        <end position="115"/>
    </location>
</feature>
<evidence type="ECO:0000256" key="5">
    <source>
        <dbReference type="ARBA" id="ARBA00022801"/>
    </source>
</evidence>
<keyword evidence="4 8" id="KW-0812">Transmembrane</keyword>
<feature type="transmembrane region" description="Helical" evidence="8">
    <location>
        <begin position="72"/>
        <end position="92"/>
    </location>
</feature>
<evidence type="ECO:0000313" key="10">
    <source>
        <dbReference type="Proteomes" id="UP000824265"/>
    </source>
</evidence>
<keyword evidence="3" id="KW-0645">Protease</keyword>
<accession>A0A9D1R5V3</accession>
<keyword evidence="2" id="KW-0673">Quorum sensing</keyword>
<comment type="caution">
    <text evidence="9">The sequence shown here is derived from an EMBL/GenBank/DDBJ whole genome shotgun (WGS) entry which is preliminary data.</text>
</comment>